<comment type="function">
    <text evidence="7">Functions as a peptidoglycan terminase that cleaves nascent peptidoglycan strands endolytically to terminate their elongation.</text>
</comment>
<comment type="similarity">
    <text evidence="7">Belongs to the transglycosylase MltG family.</text>
</comment>
<keyword evidence="9" id="KW-1185">Reference proteome</keyword>
<dbReference type="GO" id="GO:0071555">
    <property type="term" value="P:cell wall organization"/>
    <property type="evidence" value="ECO:0007669"/>
    <property type="project" value="UniProtKB-KW"/>
</dbReference>
<keyword evidence="6 7" id="KW-0961">Cell wall biogenesis/degradation</keyword>
<sequence length="394" mass="42476">MWRHIASNAVTFLILGLFLLGGVILWGRGQYDAPGPLAQAICLQVERGSNMRAVGNNLAAQEAVSSAMVFRLGAEYEEKTQALKAGSFLIQPESSMKEIVDTVTRGGASTCGTEVVYRIGINQISTQVRELDPATSKYVERVEFTPGVDELPEIYTQTKANADTRYRIAVAEGVTSWQIVEAMKSIDLLDGTVAAVPAEGTLAPDSYEATKGQDRNTILALMQAVQEQRLAEAWEARDPGLPIETPQEMLILASIIEKETGVPEERRQVASVFINRLNQGMRLQTDPTVIYGITKGEGVLGRGLRRSELRAATPFNTYVIDALPPTPIANPGRASLMAAAQPAEEDYVFFVADGTGGHAFAQTLEEHNRNVAAWRVIEAERGAAAAGNASTGGD</sequence>
<dbReference type="NCBIfam" id="TIGR00247">
    <property type="entry name" value="endolytic transglycosylase MltG"/>
    <property type="match status" value="1"/>
</dbReference>
<accession>A0A1I6Q5D0</accession>
<evidence type="ECO:0000256" key="3">
    <source>
        <dbReference type="ARBA" id="ARBA00022989"/>
    </source>
</evidence>
<dbReference type="STRING" id="394264.SAMN04488040_0507"/>
<protein>
    <recommendedName>
        <fullName evidence="7">Endolytic murein transglycosylase</fullName>
        <ecNumber evidence="7">4.2.2.29</ecNumber>
    </recommendedName>
    <alternativeName>
        <fullName evidence="7">Peptidoglycan lytic transglycosylase</fullName>
    </alternativeName>
    <alternativeName>
        <fullName evidence="7">Peptidoglycan polymerization terminase</fullName>
    </alternativeName>
</protein>
<keyword evidence="7" id="KW-0997">Cell inner membrane</keyword>
<dbReference type="PANTHER" id="PTHR30518">
    <property type="entry name" value="ENDOLYTIC MUREIN TRANSGLYCOSYLASE"/>
    <property type="match status" value="1"/>
</dbReference>
<evidence type="ECO:0000256" key="4">
    <source>
        <dbReference type="ARBA" id="ARBA00023136"/>
    </source>
</evidence>
<evidence type="ECO:0000256" key="2">
    <source>
        <dbReference type="ARBA" id="ARBA00022692"/>
    </source>
</evidence>
<organism evidence="8 9">
    <name type="scientific">Sulfitobacter marinus</name>
    <dbReference type="NCBI Taxonomy" id="394264"/>
    <lineage>
        <taxon>Bacteria</taxon>
        <taxon>Pseudomonadati</taxon>
        <taxon>Pseudomonadota</taxon>
        <taxon>Alphaproteobacteria</taxon>
        <taxon>Rhodobacterales</taxon>
        <taxon>Roseobacteraceae</taxon>
        <taxon>Sulfitobacter</taxon>
    </lineage>
</organism>
<dbReference type="EC" id="4.2.2.29" evidence="7"/>
<dbReference type="GO" id="GO:0008932">
    <property type="term" value="F:lytic endotransglycosylase activity"/>
    <property type="evidence" value="ECO:0007669"/>
    <property type="project" value="UniProtKB-UniRule"/>
</dbReference>
<evidence type="ECO:0000256" key="6">
    <source>
        <dbReference type="ARBA" id="ARBA00023316"/>
    </source>
</evidence>
<dbReference type="HAMAP" id="MF_02065">
    <property type="entry name" value="MltG"/>
    <property type="match status" value="1"/>
</dbReference>
<evidence type="ECO:0000256" key="7">
    <source>
        <dbReference type="HAMAP-Rule" id="MF_02065"/>
    </source>
</evidence>
<comment type="catalytic activity">
    <reaction evidence="7">
        <text>a peptidoglycan chain = a peptidoglycan chain with N-acetyl-1,6-anhydromuramyl-[peptide] at the reducing end + a peptidoglycan chain with N-acetylglucosamine at the non-reducing end.</text>
        <dbReference type="EC" id="4.2.2.29"/>
    </reaction>
</comment>
<dbReference type="Gene3D" id="3.30.1490.480">
    <property type="entry name" value="Endolytic murein transglycosylase"/>
    <property type="match status" value="1"/>
</dbReference>
<dbReference type="EMBL" id="FPAJ01000001">
    <property type="protein sequence ID" value="SFS47604.1"/>
    <property type="molecule type" value="Genomic_DNA"/>
</dbReference>
<evidence type="ECO:0000256" key="5">
    <source>
        <dbReference type="ARBA" id="ARBA00023239"/>
    </source>
</evidence>
<dbReference type="PANTHER" id="PTHR30518:SF2">
    <property type="entry name" value="ENDOLYTIC MUREIN TRANSGLYCOSYLASE"/>
    <property type="match status" value="1"/>
</dbReference>
<keyword evidence="1 7" id="KW-1003">Cell membrane</keyword>
<keyword evidence="5 7" id="KW-0456">Lyase</keyword>
<dbReference type="RefSeq" id="WP_093914759.1">
    <property type="nucleotide sequence ID" value="NZ_FPAJ01000001.1"/>
</dbReference>
<dbReference type="OrthoDB" id="9814591at2"/>
<name>A0A1I6Q5D0_9RHOB</name>
<reference evidence="9" key="1">
    <citation type="submission" date="2016-10" db="EMBL/GenBank/DDBJ databases">
        <authorList>
            <person name="Varghese N."/>
            <person name="Submissions S."/>
        </authorList>
    </citation>
    <scope>NUCLEOTIDE SEQUENCE [LARGE SCALE GENOMIC DNA]</scope>
    <source>
        <strain evidence="9">DSM 23422</strain>
    </source>
</reference>
<evidence type="ECO:0000313" key="9">
    <source>
        <dbReference type="Proteomes" id="UP000199239"/>
    </source>
</evidence>
<dbReference type="Pfam" id="PF02618">
    <property type="entry name" value="YceG"/>
    <property type="match status" value="1"/>
</dbReference>
<dbReference type="GO" id="GO:0005886">
    <property type="term" value="C:plasma membrane"/>
    <property type="evidence" value="ECO:0007669"/>
    <property type="project" value="UniProtKB-UniRule"/>
</dbReference>
<keyword evidence="2 7" id="KW-0812">Transmembrane</keyword>
<dbReference type="Gene3D" id="3.30.160.60">
    <property type="entry name" value="Classic Zinc Finger"/>
    <property type="match status" value="1"/>
</dbReference>
<evidence type="ECO:0000256" key="1">
    <source>
        <dbReference type="ARBA" id="ARBA00022475"/>
    </source>
</evidence>
<keyword evidence="4 7" id="KW-0472">Membrane</keyword>
<dbReference type="GO" id="GO:0009252">
    <property type="term" value="P:peptidoglycan biosynthetic process"/>
    <property type="evidence" value="ECO:0007669"/>
    <property type="project" value="UniProtKB-UniRule"/>
</dbReference>
<evidence type="ECO:0000313" key="8">
    <source>
        <dbReference type="EMBL" id="SFS47604.1"/>
    </source>
</evidence>
<keyword evidence="3 7" id="KW-1133">Transmembrane helix</keyword>
<dbReference type="Proteomes" id="UP000199239">
    <property type="component" value="Unassembled WGS sequence"/>
</dbReference>
<proteinExistence type="inferred from homology"/>
<feature type="site" description="Important for catalytic activity" evidence="7">
    <location>
        <position position="259"/>
    </location>
</feature>
<dbReference type="CDD" id="cd08010">
    <property type="entry name" value="MltG_like"/>
    <property type="match status" value="1"/>
</dbReference>
<dbReference type="AlphaFoldDB" id="A0A1I6Q5D0"/>
<dbReference type="InterPro" id="IPR003770">
    <property type="entry name" value="MLTG-like"/>
</dbReference>
<gene>
    <name evidence="7" type="primary">mltG</name>
    <name evidence="8" type="ORF">SAMN04488040_0507</name>
</gene>